<dbReference type="GeneID" id="17287714"/>
<dbReference type="InterPro" id="IPR037919">
    <property type="entry name" value="OGT"/>
</dbReference>
<dbReference type="AlphaFoldDB" id="L1I565"/>
<accession>L1I565</accession>
<dbReference type="InterPro" id="IPR011990">
    <property type="entry name" value="TPR-like_helical_dom_sf"/>
</dbReference>
<proteinExistence type="predicted"/>
<protein>
    <submittedName>
        <fullName evidence="3">Uncharacterized protein</fullName>
    </submittedName>
</protein>
<reference evidence="3" key="1">
    <citation type="journal article" date="2012" name="Nature">
        <title>Algal genomes reveal evolutionary mosaicism and the fate of nucleomorphs.</title>
        <authorList>
            <consortium name="DOE Joint Genome Institute"/>
            <person name="Curtis B.A."/>
            <person name="Tanifuji G."/>
            <person name="Burki F."/>
            <person name="Gruber A."/>
            <person name="Irimia M."/>
            <person name="Maruyama S."/>
            <person name="Arias M.C."/>
            <person name="Ball S.G."/>
            <person name="Gile G.H."/>
            <person name="Hirakawa Y."/>
            <person name="Hopkins J.F."/>
            <person name="Kuo A."/>
            <person name="Rensing S.A."/>
            <person name="Schmutz J."/>
            <person name="Symeonidi A."/>
            <person name="Elias M."/>
            <person name="Eveleigh R.J."/>
            <person name="Herman E.K."/>
            <person name="Klute M.J."/>
            <person name="Nakayama T."/>
            <person name="Obornik M."/>
            <person name="Reyes-Prieto A."/>
            <person name="Armbrust E.V."/>
            <person name="Aves S.J."/>
            <person name="Beiko R.G."/>
            <person name="Coutinho P."/>
            <person name="Dacks J.B."/>
            <person name="Durnford D.G."/>
            <person name="Fast N.M."/>
            <person name="Green B.R."/>
            <person name="Grisdale C.J."/>
            <person name="Hempel F."/>
            <person name="Henrissat B."/>
            <person name="Hoppner M.P."/>
            <person name="Ishida K."/>
            <person name="Kim E."/>
            <person name="Koreny L."/>
            <person name="Kroth P.G."/>
            <person name="Liu Y."/>
            <person name="Malik S.B."/>
            <person name="Maier U.G."/>
            <person name="McRose D."/>
            <person name="Mock T."/>
            <person name="Neilson J.A."/>
            <person name="Onodera N.T."/>
            <person name="Poole A.M."/>
            <person name="Pritham E.J."/>
            <person name="Richards T.A."/>
            <person name="Rocap G."/>
            <person name="Roy S.W."/>
            <person name="Sarai C."/>
            <person name="Schaack S."/>
            <person name="Shirato S."/>
            <person name="Slamovits C.H."/>
            <person name="Spencer D.F."/>
            <person name="Suzuki S."/>
            <person name="Worden A.Z."/>
            <person name="Zauner S."/>
            <person name="Barry K."/>
            <person name="Bell C."/>
            <person name="Bharti A.K."/>
            <person name="Crow J.A."/>
            <person name="Grimwood J."/>
            <person name="Kramer R."/>
            <person name="Lindquist E."/>
            <person name="Lucas S."/>
            <person name="Salamov A."/>
            <person name="McFadden G.I."/>
            <person name="Lane C.E."/>
            <person name="Keeling P.J."/>
            <person name="Gray M.W."/>
            <person name="Grigoriev I.V."/>
            <person name="Archibald J.M."/>
        </authorList>
    </citation>
    <scope>NUCLEOTIDE SEQUENCE</scope>
    <source>
        <strain evidence="3">CCMP2712</strain>
    </source>
</reference>
<dbReference type="SMART" id="SM00028">
    <property type="entry name" value="TPR"/>
    <property type="match status" value="2"/>
</dbReference>
<dbReference type="HOGENOM" id="CLU_449503_0_0_1"/>
<dbReference type="SUPFAM" id="SSF48452">
    <property type="entry name" value="TPR-like"/>
    <property type="match status" value="1"/>
</dbReference>
<dbReference type="KEGG" id="gtt:GUITHDRAFT_149567"/>
<keyword evidence="2" id="KW-0732">Signal</keyword>
<dbReference type="GO" id="GO:0097363">
    <property type="term" value="F:protein O-acetylglucosaminyltransferase activity"/>
    <property type="evidence" value="ECO:0007669"/>
    <property type="project" value="TreeGrafter"/>
</dbReference>
<dbReference type="PANTHER" id="PTHR44366:SF1">
    <property type="entry name" value="UDP-N-ACETYLGLUCOSAMINE--PEPTIDE N-ACETYLGLUCOSAMINYLTRANSFERASE 110 KDA SUBUNIT"/>
    <property type="match status" value="1"/>
</dbReference>
<dbReference type="RefSeq" id="XP_005817975.1">
    <property type="nucleotide sequence ID" value="XM_005817918.1"/>
</dbReference>
<dbReference type="EMBL" id="JH993407">
    <property type="protein sequence ID" value="EKX30995.1"/>
    <property type="molecule type" value="Genomic_DNA"/>
</dbReference>
<sequence length="609" mass="68492">MILLRTSFLLLLCLLGAISLESDQEGGGATSTSWSTDEWDGSMMDERTWRSSVDYLVRQGKVTDAIRLVKALLKISPAARPLQVQLAVLQVEEDAGGVISALRNLRRLDPSGSQLLLEAGELVYQGATGAIQELLDEEDRVSPERVLRARRRMKAAEVLYRAAVWQSPGHARCSLVLSRLLLWRGRREESIVVLARALRIALDRVGMRDESLNVMTMVCKLHPNCCQDRKQDKRVRSLQDLNLSCGIQQVVEPSLGEIMEFVEERFYNKSDLKSLRGVLEMGGDRKENDCKLSVLQEKIGIDDMTRAASDGAPCSPQLLAADKSIRRLVQRCGGEEWARRKLRGEVLGRGGGGLTGPLAEQETRVKLLLLACKGREGAAEAKEAEQLRDRALVLQTQGKLEEAMKIFQVRPPPAAAGIPSDEVACWKGGYLDLAARHSEIATRLKPDSRFYVNLGAALYEMRKFAESIEAFQSALRLKEDDDISRQLDGTCVFRCSFCLSSSPVTLILSTEVFVVRFNLANALTEVHMFKESIRHFRRVIEINPTFLQAQFNMIRNMETICDWGRRDERFLRAERILRKQLLQGEVSMVRPWHSLSYPFPPELLLAISR</sequence>
<dbReference type="Pfam" id="PF13181">
    <property type="entry name" value="TPR_8"/>
    <property type="match status" value="1"/>
</dbReference>
<dbReference type="GO" id="GO:0006493">
    <property type="term" value="P:protein O-linked glycosylation"/>
    <property type="evidence" value="ECO:0007669"/>
    <property type="project" value="InterPro"/>
</dbReference>
<name>L1I565_GUITC</name>
<dbReference type="Gene3D" id="1.25.40.10">
    <property type="entry name" value="Tetratricopeptide repeat domain"/>
    <property type="match status" value="3"/>
</dbReference>
<evidence type="ECO:0000256" key="1">
    <source>
        <dbReference type="PROSITE-ProRule" id="PRU00339"/>
    </source>
</evidence>
<evidence type="ECO:0000256" key="2">
    <source>
        <dbReference type="SAM" id="SignalP"/>
    </source>
</evidence>
<organism evidence="3">
    <name type="scientific">Guillardia theta (strain CCMP2712)</name>
    <name type="common">Cryptophyte</name>
    <dbReference type="NCBI Taxonomy" id="905079"/>
    <lineage>
        <taxon>Eukaryota</taxon>
        <taxon>Cryptophyceae</taxon>
        <taxon>Pyrenomonadales</taxon>
        <taxon>Geminigeraceae</taxon>
        <taxon>Guillardia</taxon>
    </lineage>
</organism>
<evidence type="ECO:0000313" key="3">
    <source>
        <dbReference type="EMBL" id="EKX30995.1"/>
    </source>
</evidence>
<dbReference type="PANTHER" id="PTHR44366">
    <property type="entry name" value="UDP-N-ACETYLGLUCOSAMINE--PEPTIDE N-ACETYLGLUCOSAMINYLTRANSFERASE 110 KDA SUBUNIT"/>
    <property type="match status" value="1"/>
</dbReference>
<dbReference type="InterPro" id="IPR019734">
    <property type="entry name" value="TPR_rpt"/>
</dbReference>
<feature type="signal peptide" evidence="2">
    <location>
        <begin position="1"/>
        <end position="19"/>
    </location>
</feature>
<dbReference type="PaxDb" id="55529-EKX30995"/>
<feature type="repeat" description="TPR" evidence="1">
    <location>
        <begin position="448"/>
        <end position="481"/>
    </location>
</feature>
<feature type="chain" id="PRO_5009968658" evidence="2">
    <location>
        <begin position="20"/>
        <end position="609"/>
    </location>
</feature>
<gene>
    <name evidence="3" type="ORF">GUITHDRAFT_149567</name>
</gene>
<feature type="repeat" description="TPR" evidence="1">
    <location>
        <begin position="513"/>
        <end position="546"/>
    </location>
</feature>
<dbReference type="eggNOG" id="KOG4626">
    <property type="taxonomic scope" value="Eukaryota"/>
</dbReference>
<dbReference type="PROSITE" id="PS50005">
    <property type="entry name" value="TPR"/>
    <property type="match status" value="2"/>
</dbReference>
<feature type="non-terminal residue" evidence="3">
    <location>
        <position position="609"/>
    </location>
</feature>
<keyword evidence="1" id="KW-0802">TPR repeat</keyword>